<dbReference type="AlphaFoldDB" id="A0A938WLI8"/>
<protein>
    <submittedName>
        <fullName evidence="1">Uncharacterized protein</fullName>
    </submittedName>
</protein>
<accession>A0A938WLI8</accession>
<sequence>MEAEKTYQNKVARTIQQKRNGEGALEFADNRPAGILQAISKNKLNHLTQFQVPTSINQNPKPQARIITSYNPHGNNTPLSPIDRPRWQEGYRNAYFRYKYNTDNPNDMITDVTGLTAPIWAMEMDHIIPWSQILKTMLDDGRYTLREARLYYHDVDNLQTLNSHSNRIKSDNDSPTYSVPDTDFHLGTLPRETLNNVTKLIYDINNTSILLSYDSINLVKGTYIKINQEIFECRKRL</sequence>
<proteinExistence type="predicted"/>
<dbReference type="EMBL" id="JACJJL010000008">
    <property type="protein sequence ID" value="MBM6661410.1"/>
    <property type="molecule type" value="Genomic_DNA"/>
</dbReference>
<evidence type="ECO:0000313" key="1">
    <source>
        <dbReference type="EMBL" id="MBM6661410.1"/>
    </source>
</evidence>
<dbReference type="RefSeq" id="WP_204428431.1">
    <property type="nucleotide sequence ID" value="NZ_JACJJL010000008.1"/>
</dbReference>
<gene>
    <name evidence="1" type="ORF">H6B30_06530</name>
</gene>
<comment type="caution">
    <text evidence="1">The sequence shown here is derived from an EMBL/GenBank/DDBJ whole genome shotgun (WGS) entry which is preliminary data.</text>
</comment>
<reference evidence="1 2" key="1">
    <citation type="journal article" date="2021" name="Sci. Rep.">
        <title>The distribution of antibiotic resistance genes in chicken gut microbiota commensals.</title>
        <authorList>
            <person name="Juricova H."/>
            <person name="Matiasovicova J."/>
            <person name="Kubasova T."/>
            <person name="Cejkova D."/>
            <person name="Rychlik I."/>
        </authorList>
    </citation>
    <scope>NUCLEOTIDE SEQUENCE [LARGE SCALE GENOMIC DNA]</scope>
    <source>
        <strain evidence="1 2">An819</strain>
    </source>
</reference>
<name>A0A938WLI8_9BACT</name>
<evidence type="ECO:0000313" key="2">
    <source>
        <dbReference type="Proteomes" id="UP000764045"/>
    </source>
</evidence>
<dbReference type="Proteomes" id="UP000764045">
    <property type="component" value="Unassembled WGS sequence"/>
</dbReference>
<organism evidence="1 2">
    <name type="scientific">Marseilla massiliensis</name>
    <dbReference type="NCBI Taxonomy" id="1841864"/>
    <lineage>
        <taxon>Bacteria</taxon>
        <taxon>Pseudomonadati</taxon>
        <taxon>Bacteroidota</taxon>
        <taxon>Bacteroidia</taxon>
        <taxon>Bacteroidales</taxon>
        <taxon>Prevotellaceae</taxon>
        <taxon>Marseilla</taxon>
    </lineage>
</organism>
<keyword evidence="2" id="KW-1185">Reference proteome</keyword>